<dbReference type="EMBL" id="BHZE01000015">
    <property type="protein sequence ID" value="GCD78052.1"/>
    <property type="molecule type" value="Genomic_DNA"/>
</dbReference>
<name>A0A401XM29_9FLAO</name>
<evidence type="ECO:0000313" key="2">
    <source>
        <dbReference type="EMBL" id="GCD78052.1"/>
    </source>
</evidence>
<dbReference type="OrthoDB" id="1422031at2"/>
<gene>
    <name evidence="2" type="ORF">JCM31826_15340</name>
</gene>
<keyword evidence="3" id="KW-1185">Reference proteome</keyword>
<proteinExistence type="predicted"/>
<sequence>MKKILTFSILLVVGIWSCKKDNPDQKPPLAEVTIEFKLFNGTSEVAMNADFKLADNRTINVQELKFYVSHVKFLQENGSHGHTDSVIALVRMLEPEHQSVTLQIQPGTYSRLEFFPGLDSIANSKNPVDFPREHPLSAFFNMHWNWNMQYRFVLMELRAKDYNPAVPCSYHPGTNALLRTSTVNFDRSYLFEAGKKYKITLLMNASTMFDGPSGYIDFLTENQAHAEPTDFELTKKFMENFAACFQFLSLQNQ</sequence>
<accession>A0A401XM29</accession>
<dbReference type="InterPro" id="IPR046863">
    <property type="entry name" value="MbnP-like_dom"/>
</dbReference>
<comment type="caution">
    <text evidence="2">The sequence shown here is derived from an EMBL/GenBank/DDBJ whole genome shotgun (WGS) entry which is preliminary data.</text>
</comment>
<protein>
    <recommendedName>
        <fullName evidence="1">Copper-binding protein MbnP-like domain-containing protein</fullName>
    </recommendedName>
</protein>
<dbReference type="RefSeq" id="WP_124398115.1">
    <property type="nucleotide sequence ID" value="NZ_BHZE01000015.1"/>
</dbReference>
<organism evidence="2 3">
    <name type="scientific">Thermaurantimonas aggregans</name>
    <dbReference type="NCBI Taxonomy" id="2173829"/>
    <lineage>
        <taxon>Bacteria</taxon>
        <taxon>Pseudomonadati</taxon>
        <taxon>Bacteroidota</taxon>
        <taxon>Flavobacteriia</taxon>
        <taxon>Flavobacteriales</taxon>
        <taxon>Schleiferiaceae</taxon>
        <taxon>Thermaurantimonas</taxon>
    </lineage>
</organism>
<feature type="domain" description="Copper-binding protein MbnP-like" evidence="1">
    <location>
        <begin position="31"/>
        <end position="213"/>
    </location>
</feature>
<dbReference type="Pfam" id="PF20243">
    <property type="entry name" value="MbnP"/>
    <property type="match status" value="1"/>
</dbReference>
<evidence type="ECO:0000313" key="3">
    <source>
        <dbReference type="Proteomes" id="UP000286715"/>
    </source>
</evidence>
<dbReference type="AlphaFoldDB" id="A0A401XM29"/>
<dbReference type="Proteomes" id="UP000286715">
    <property type="component" value="Unassembled WGS sequence"/>
</dbReference>
<evidence type="ECO:0000259" key="1">
    <source>
        <dbReference type="Pfam" id="PF20243"/>
    </source>
</evidence>
<reference evidence="2 3" key="1">
    <citation type="submission" date="2018-11" db="EMBL/GenBank/DDBJ databases">
        <title>Schleiferia aggregans sp. nov., a moderately thermophilic heterotrophic bacterium isolated from microbial mats at a terrestrial hot spring.</title>
        <authorList>
            <person name="Iino T."/>
            <person name="Ohkuma M."/>
            <person name="Haruta S."/>
        </authorList>
    </citation>
    <scope>NUCLEOTIDE SEQUENCE [LARGE SCALE GENOMIC DNA]</scope>
    <source>
        <strain evidence="2 3">LA</strain>
    </source>
</reference>